<keyword evidence="6 10" id="KW-0472">Membrane</keyword>
<evidence type="ECO:0000256" key="11">
    <source>
        <dbReference type="SAM" id="MobiDB-lite"/>
    </source>
</evidence>
<evidence type="ECO:0000256" key="10">
    <source>
        <dbReference type="HAMAP-Rule" id="MF_00415"/>
    </source>
</evidence>
<evidence type="ECO:0000256" key="5">
    <source>
        <dbReference type="ARBA" id="ARBA00022729"/>
    </source>
</evidence>
<keyword evidence="13" id="KW-0969">Cilium</keyword>
<dbReference type="InterPro" id="IPR000527">
    <property type="entry name" value="Flag_Lring"/>
</dbReference>
<dbReference type="GO" id="GO:0003774">
    <property type="term" value="F:cytoskeletal motor activity"/>
    <property type="evidence" value="ECO:0007669"/>
    <property type="project" value="InterPro"/>
</dbReference>
<feature type="signal peptide" evidence="12">
    <location>
        <begin position="1"/>
        <end position="21"/>
    </location>
</feature>
<organism evidence="13 14">
    <name type="scientific">Helicobacter pylori NY40</name>
    <dbReference type="NCBI Taxonomy" id="1426844"/>
    <lineage>
        <taxon>Bacteria</taxon>
        <taxon>Pseudomonadati</taxon>
        <taxon>Campylobacterota</taxon>
        <taxon>Epsilonproteobacteria</taxon>
        <taxon>Campylobacterales</taxon>
        <taxon>Helicobacteraceae</taxon>
        <taxon>Helicobacter</taxon>
    </lineage>
</organism>
<evidence type="ECO:0000256" key="6">
    <source>
        <dbReference type="ARBA" id="ARBA00023136"/>
    </source>
</evidence>
<accession>A0A060Q0R6</accession>
<dbReference type="EMBL" id="AP014523">
    <property type="protein sequence ID" value="BAO97966.1"/>
    <property type="molecule type" value="Genomic_DNA"/>
</dbReference>
<proteinExistence type="inferred from homology"/>
<dbReference type="Pfam" id="PF02107">
    <property type="entry name" value="FlgH"/>
    <property type="match status" value="1"/>
</dbReference>
<protein>
    <recommendedName>
        <fullName evidence="4 10">Flagellar L-ring protein</fullName>
    </recommendedName>
    <alternativeName>
        <fullName evidence="9 10">Basal body L-ring protein</fullName>
    </alternativeName>
</protein>
<feature type="region of interest" description="Disordered" evidence="11">
    <location>
        <begin position="87"/>
        <end position="108"/>
    </location>
</feature>
<comment type="similarity">
    <text evidence="2 10">Belongs to the FlgH family.</text>
</comment>
<feature type="chain" id="PRO_5001585173" description="Flagellar L-ring protein" evidence="12">
    <location>
        <begin position="22"/>
        <end position="237"/>
    </location>
</feature>
<evidence type="ECO:0000256" key="2">
    <source>
        <dbReference type="ARBA" id="ARBA00006929"/>
    </source>
</evidence>
<dbReference type="PANTHER" id="PTHR34933:SF1">
    <property type="entry name" value="FLAGELLAR L-RING PROTEIN"/>
    <property type="match status" value="1"/>
</dbReference>
<dbReference type="GO" id="GO:0071973">
    <property type="term" value="P:bacterial-type flagellum-dependent cell motility"/>
    <property type="evidence" value="ECO:0007669"/>
    <property type="project" value="InterPro"/>
</dbReference>
<evidence type="ECO:0000256" key="9">
    <source>
        <dbReference type="ARBA" id="ARBA00032876"/>
    </source>
</evidence>
<evidence type="ECO:0000256" key="8">
    <source>
        <dbReference type="ARBA" id="ARBA00023237"/>
    </source>
</evidence>
<dbReference type="HAMAP" id="MF_00415">
    <property type="entry name" value="FlgH"/>
    <property type="match status" value="1"/>
</dbReference>
<evidence type="ECO:0000256" key="7">
    <source>
        <dbReference type="ARBA" id="ARBA00023143"/>
    </source>
</evidence>
<comment type="function">
    <text evidence="1 10">Assembles around the rod to form the L-ring and probably protects the motor/basal body from shearing forces during rotation.</text>
</comment>
<evidence type="ECO:0000313" key="13">
    <source>
        <dbReference type="EMBL" id="BAO97966.1"/>
    </source>
</evidence>
<keyword evidence="13" id="KW-0966">Cell projection</keyword>
<dbReference type="RefSeq" id="WP_041050829.1">
    <property type="nucleotide sequence ID" value="NZ_AP014523.1"/>
</dbReference>
<name>A0A060Q0R6_HELPX</name>
<dbReference type="NCBIfam" id="NF001303">
    <property type="entry name" value="PRK00249.1-3"/>
    <property type="match status" value="1"/>
</dbReference>
<dbReference type="PRINTS" id="PR01008">
    <property type="entry name" value="FLGLRINGFLGH"/>
</dbReference>
<keyword evidence="5 12" id="KW-0732">Signal</keyword>
<evidence type="ECO:0000313" key="14">
    <source>
        <dbReference type="Proteomes" id="UP000031662"/>
    </source>
</evidence>
<reference evidence="13 14" key="1">
    <citation type="submission" date="2013-11" db="EMBL/GenBank/DDBJ databases">
        <title>Estimation of Helicobacter pylori bacteriophage ecology using H. pylori isolates.</title>
        <authorList>
            <person name="Uchiyama J."/>
            <person name="Takemura-Uchiyama I."/>
            <person name="Ujihara T."/>
            <person name="Matsuzaki S."/>
        </authorList>
    </citation>
    <scope>NUCLEOTIDE SEQUENCE [LARGE SCALE GENOMIC DNA]</scope>
    <source>
        <strain evidence="13 14">NY40</strain>
    </source>
</reference>
<dbReference type="HOGENOM" id="CLU_069313_1_1_7"/>
<evidence type="ECO:0000256" key="3">
    <source>
        <dbReference type="ARBA" id="ARBA00011439"/>
    </source>
</evidence>
<dbReference type="GO" id="GO:0009279">
    <property type="term" value="C:cell outer membrane"/>
    <property type="evidence" value="ECO:0007669"/>
    <property type="project" value="UniProtKB-SubCell"/>
</dbReference>
<evidence type="ECO:0000256" key="4">
    <source>
        <dbReference type="ARBA" id="ARBA00016940"/>
    </source>
</evidence>
<keyword evidence="8 10" id="KW-0998">Cell outer membrane</keyword>
<dbReference type="GO" id="GO:0009427">
    <property type="term" value="C:bacterial-type flagellum basal body, distal rod, L ring"/>
    <property type="evidence" value="ECO:0007669"/>
    <property type="project" value="InterPro"/>
</dbReference>
<keyword evidence="13" id="KW-0282">Flagellum</keyword>
<evidence type="ECO:0000256" key="12">
    <source>
        <dbReference type="SAM" id="SignalP"/>
    </source>
</evidence>
<dbReference type="AlphaFoldDB" id="A0A060Q0R6"/>
<comment type="subcellular location">
    <subcellularLocation>
        <location evidence="10">Cell outer membrane</location>
    </subcellularLocation>
    <subcellularLocation>
        <location evidence="10">Bacterial flagellum basal body</location>
    </subcellularLocation>
</comment>
<dbReference type="Proteomes" id="UP000031662">
    <property type="component" value="Chromosome"/>
</dbReference>
<comment type="subunit">
    <text evidence="3 10">The basal body constitutes a major portion of the flagellar organelle and consists of four rings (L,P,S, and M) mounted on a central rod.</text>
</comment>
<evidence type="ECO:0000256" key="1">
    <source>
        <dbReference type="ARBA" id="ARBA00002591"/>
    </source>
</evidence>
<keyword evidence="7 10" id="KW-0975">Bacterial flagellum</keyword>
<dbReference type="PANTHER" id="PTHR34933">
    <property type="entry name" value="FLAGELLAR L-RING PROTEIN"/>
    <property type="match status" value="1"/>
</dbReference>
<sequence>MKKVLYLGAVAFGVAFSMASANEPKIDFNPPNYVEETPSKEFIPELNKLGSLFGQGERPLFADRRAMKPNDLITIIVSEKASANYSSSKDYKSASGGNSTPPRLTYNGLDERKKQEAEYLDDKNNYNFTKSSNNTNFKGGGSQKKSEDLEIVLSARIIKVLENGNYFIYGNKEVLVDGEKQILKVSGVIRPYDIERNNTIQSKFLADAKIEYTNLGHLSDSNKKKFAADAMETQMPY</sequence>
<gene>
    <name evidence="10" type="primary">flgH</name>
    <name evidence="13" type="ORF">NY40_0956</name>
</gene>